<dbReference type="AlphaFoldDB" id="D2QEC5"/>
<name>D2QEC5_SPILD</name>
<comment type="similarity">
    <text evidence="1">Belongs to the UxaA family.</text>
</comment>
<gene>
    <name evidence="4" type="ordered locus">Slin_0416</name>
</gene>
<evidence type="ECO:0000313" key="4">
    <source>
        <dbReference type="EMBL" id="ADB36480.1"/>
    </source>
</evidence>
<dbReference type="InterPro" id="IPR013974">
    <property type="entry name" value="SAF"/>
</dbReference>
<dbReference type="eggNOG" id="COG2721">
    <property type="taxonomic scope" value="Bacteria"/>
</dbReference>
<dbReference type="PANTHER" id="PTHR30536">
    <property type="entry name" value="ALTRONATE/GALACTARATE DEHYDRATASE"/>
    <property type="match status" value="1"/>
</dbReference>
<proteinExistence type="inferred from homology"/>
<dbReference type="EC" id="4.2.1.7" evidence="4"/>
<dbReference type="HOGENOM" id="CLU_029189_0_0_10"/>
<dbReference type="Proteomes" id="UP000002028">
    <property type="component" value="Chromosome"/>
</dbReference>
<dbReference type="SMART" id="SM00858">
    <property type="entry name" value="SAF"/>
    <property type="match status" value="1"/>
</dbReference>
<dbReference type="PANTHER" id="PTHR30536:SF5">
    <property type="entry name" value="ALTRONATE DEHYDRATASE"/>
    <property type="match status" value="1"/>
</dbReference>
<sequence length="582" mass="63335">MVKVFRRGGIFRTNETLYYKIILLLMPARVLKVHPADNVIVALRNLAAGEKIEFENTLYELPYAVGAKHKFVTEDRQPGDPITMYGVLVGKATQPIRRGEPITTFNLKHDADTYGLDKKQPYSWQPPNTLAWEGRTFMGYHRADGSVGTRNYWLVVPLVFCENRNVLILKDAFERELGYAQPETYRVQVHELLSLYKAGEMDIAKKMQPFVDESQNQTLNSARHQANRPFKNVDGIKFLTHEMGCGGTRQDSGYLCSLLAGFINNPNVAGATVLSLGCQHLQTDMISAEIKRQNPKFDKPLLLFEQQAGTEYALMSEAVKQTFLGLVDINKLERQPAPLSALTVGLKCGGSDGFSGISANPALGQLSDILVTLGGKTVLAEFPELNGVEQELINRTDDTDKAQKFITLMGDYSAQAEAVGSGFDMNPSPGNIKDGLITDAIKSAGAAKKGGTAPVADVLDYAEPATTPGLNLLCTPGNDVEATTGMAGSGTNVILFTTGLGTPTGNPVCPVVKVSTNTVLKNRMPDVIDFDSGPIIDGEQSIEQNANAMLEYIIKLASGEVITQAERLGQDDFIPWKRGVSL</sequence>
<reference evidence="4 5" key="1">
    <citation type="journal article" date="2010" name="Stand. Genomic Sci.">
        <title>Complete genome sequence of Spirosoma linguale type strain (1).</title>
        <authorList>
            <person name="Lail K."/>
            <person name="Sikorski J."/>
            <person name="Saunders E."/>
            <person name="Lapidus A."/>
            <person name="Glavina Del Rio T."/>
            <person name="Copeland A."/>
            <person name="Tice H."/>
            <person name="Cheng J.-F."/>
            <person name="Lucas S."/>
            <person name="Nolan M."/>
            <person name="Bruce D."/>
            <person name="Goodwin L."/>
            <person name="Pitluck S."/>
            <person name="Ivanova N."/>
            <person name="Mavromatis K."/>
            <person name="Ovchinnikova G."/>
            <person name="Pati A."/>
            <person name="Chen A."/>
            <person name="Palaniappan K."/>
            <person name="Land M."/>
            <person name="Hauser L."/>
            <person name="Chang Y.-J."/>
            <person name="Jeffries C.D."/>
            <person name="Chain P."/>
            <person name="Brettin T."/>
            <person name="Detter J.C."/>
            <person name="Schuetze A."/>
            <person name="Rohde M."/>
            <person name="Tindall B.J."/>
            <person name="Goeker M."/>
            <person name="Bristow J."/>
            <person name="Eisen J.A."/>
            <person name="Markowitz V."/>
            <person name="Hugenholtz P."/>
            <person name="Kyrpides N.C."/>
            <person name="Klenk H.-P."/>
            <person name="Chen F."/>
        </authorList>
    </citation>
    <scope>NUCLEOTIDE SEQUENCE [LARGE SCALE GENOMIC DNA]</scope>
    <source>
        <strain evidence="5">ATCC 33905 / DSM 74 / LMG 10896 / Claus 1</strain>
    </source>
</reference>
<evidence type="ECO:0000256" key="2">
    <source>
        <dbReference type="ARBA" id="ARBA00023239"/>
    </source>
</evidence>
<dbReference type="CDD" id="cd11613">
    <property type="entry name" value="SAF_AH_GD"/>
    <property type="match status" value="1"/>
</dbReference>
<dbReference type="STRING" id="504472.Slin_0416"/>
<dbReference type="GO" id="GO:0008789">
    <property type="term" value="F:altronate dehydratase activity"/>
    <property type="evidence" value="ECO:0007669"/>
    <property type="project" value="UniProtKB-EC"/>
</dbReference>
<protein>
    <submittedName>
        <fullName evidence="4">Altronate dehydratase</fullName>
        <ecNumber evidence="4">4.2.1.7</ecNumber>
    </submittedName>
</protein>
<dbReference type="InterPro" id="IPR052172">
    <property type="entry name" value="UxaA_altronate/galactarate_dh"/>
</dbReference>
<evidence type="ECO:0000256" key="1">
    <source>
        <dbReference type="ARBA" id="ARBA00010986"/>
    </source>
</evidence>
<dbReference type="GO" id="GO:0019698">
    <property type="term" value="P:D-galacturonate catabolic process"/>
    <property type="evidence" value="ECO:0007669"/>
    <property type="project" value="TreeGrafter"/>
</dbReference>
<keyword evidence="5" id="KW-1185">Reference proteome</keyword>
<evidence type="ECO:0000313" key="5">
    <source>
        <dbReference type="Proteomes" id="UP000002028"/>
    </source>
</evidence>
<keyword evidence="2 4" id="KW-0456">Lyase</keyword>
<dbReference type="KEGG" id="sli:Slin_0416"/>
<dbReference type="Pfam" id="PF08666">
    <property type="entry name" value="SAF"/>
    <property type="match status" value="1"/>
</dbReference>
<evidence type="ECO:0000259" key="3">
    <source>
        <dbReference type="SMART" id="SM00858"/>
    </source>
</evidence>
<accession>D2QEC5</accession>
<dbReference type="Pfam" id="PF04295">
    <property type="entry name" value="GD_AH_second"/>
    <property type="match status" value="1"/>
</dbReference>
<dbReference type="InterPro" id="IPR007392">
    <property type="entry name" value="GD_AH_second"/>
</dbReference>
<organism evidence="4 5">
    <name type="scientific">Spirosoma linguale (strain ATCC 33905 / DSM 74 / LMG 10896 / Claus 1)</name>
    <dbReference type="NCBI Taxonomy" id="504472"/>
    <lineage>
        <taxon>Bacteria</taxon>
        <taxon>Pseudomonadati</taxon>
        <taxon>Bacteroidota</taxon>
        <taxon>Cytophagia</taxon>
        <taxon>Cytophagales</taxon>
        <taxon>Cytophagaceae</taxon>
        <taxon>Spirosoma</taxon>
    </lineage>
</organism>
<feature type="domain" description="SAF" evidence="3">
    <location>
        <begin position="37"/>
        <end position="108"/>
    </location>
</feature>
<dbReference type="Gene3D" id="2.30.130.110">
    <property type="match status" value="1"/>
</dbReference>
<dbReference type="EMBL" id="CP001769">
    <property type="protein sequence ID" value="ADB36480.1"/>
    <property type="molecule type" value="Genomic_DNA"/>
</dbReference>
<dbReference type="InterPro" id="IPR044144">
    <property type="entry name" value="SAF_UxaA/GarD"/>
</dbReference>
<dbReference type="InterPro" id="IPR048332">
    <property type="entry name" value="GD_AH_C"/>
</dbReference>
<dbReference type="Pfam" id="PF20629">
    <property type="entry name" value="GD_AH_C"/>
    <property type="match status" value="1"/>
</dbReference>